<dbReference type="InterPro" id="IPR002938">
    <property type="entry name" value="FAD-bd"/>
</dbReference>
<protein>
    <submittedName>
        <fullName evidence="2">FAD-dependent oxidoreductase</fullName>
    </submittedName>
</protein>
<dbReference type="Gene3D" id="3.30.9.10">
    <property type="entry name" value="D-Amino Acid Oxidase, subunit A, domain 2"/>
    <property type="match status" value="1"/>
</dbReference>
<dbReference type="SUPFAM" id="SSF51905">
    <property type="entry name" value="FAD/NAD(P)-binding domain"/>
    <property type="match status" value="1"/>
</dbReference>
<feature type="domain" description="FAD-binding" evidence="1">
    <location>
        <begin position="2"/>
        <end position="330"/>
    </location>
</feature>
<comment type="caution">
    <text evidence="2">The sequence shown here is derived from an EMBL/GenBank/DDBJ whole genome shotgun (WGS) entry which is preliminary data.</text>
</comment>
<keyword evidence="3" id="KW-1185">Reference proteome</keyword>
<dbReference type="EMBL" id="VCQU01000010">
    <property type="protein sequence ID" value="NMN98209.1"/>
    <property type="molecule type" value="Genomic_DNA"/>
</dbReference>
<dbReference type="RefSeq" id="WP_169592150.1">
    <property type="nucleotide sequence ID" value="NZ_VCQU01000010.1"/>
</dbReference>
<dbReference type="Gene3D" id="3.50.50.60">
    <property type="entry name" value="FAD/NAD(P)-binding domain"/>
    <property type="match status" value="1"/>
</dbReference>
<evidence type="ECO:0000313" key="3">
    <source>
        <dbReference type="Proteomes" id="UP000535543"/>
    </source>
</evidence>
<organism evidence="2 3">
    <name type="scientific">Antrihabitans stalactiti</name>
    <dbReference type="NCBI Taxonomy" id="2584121"/>
    <lineage>
        <taxon>Bacteria</taxon>
        <taxon>Bacillati</taxon>
        <taxon>Actinomycetota</taxon>
        <taxon>Actinomycetes</taxon>
        <taxon>Mycobacteriales</taxon>
        <taxon>Nocardiaceae</taxon>
        <taxon>Antrihabitans</taxon>
    </lineage>
</organism>
<reference evidence="2 3" key="1">
    <citation type="submission" date="2019-05" db="EMBL/GenBank/DDBJ databases">
        <authorList>
            <person name="Lee S.D."/>
        </authorList>
    </citation>
    <scope>NUCLEOTIDE SEQUENCE [LARGE SCALE GENOMIC DNA]</scope>
    <source>
        <strain evidence="2 3">YC2-7</strain>
    </source>
</reference>
<name>A0A848KIV3_9NOCA</name>
<dbReference type="AlphaFoldDB" id="A0A848KIV3"/>
<reference evidence="2 3" key="2">
    <citation type="submission" date="2020-06" db="EMBL/GenBank/DDBJ databases">
        <title>Antribacter stalactiti gen. nov., sp. nov., a new member of the family Nacardiaceae isolated from a cave.</title>
        <authorList>
            <person name="Kim I.S."/>
        </authorList>
    </citation>
    <scope>NUCLEOTIDE SEQUENCE [LARGE SCALE GENOMIC DNA]</scope>
    <source>
        <strain evidence="2 3">YC2-7</strain>
    </source>
</reference>
<evidence type="ECO:0000313" key="2">
    <source>
        <dbReference type="EMBL" id="NMN98209.1"/>
    </source>
</evidence>
<dbReference type="Pfam" id="PF01494">
    <property type="entry name" value="FAD_binding_3"/>
    <property type="match status" value="1"/>
</dbReference>
<dbReference type="PRINTS" id="PR00420">
    <property type="entry name" value="RNGMNOXGNASE"/>
</dbReference>
<proteinExistence type="predicted"/>
<dbReference type="InterPro" id="IPR051704">
    <property type="entry name" value="FAD_aromatic-hydroxylase"/>
</dbReference>
<dbReference type="GO" id="GO:0071949">
    <property type="term" value="F:FAD binding"/>
    <property type="evidence" value="ECO:0007669"/>
    <property type="project" value="InterPro"/>
</dbReference>
<dbReference type="Proteomes" id="UP000535543">
    <property type="component" value="Unassembled WGS sequence"/>
</dbReference>
<sequence>MILISGASIAGPTLAFWLRRFGFAVTVVEKSPALRPGGQAVDLRGVARTLAVRMGLDDQIRNAATNTLGFSIVDADRNELSSMRPEDHGGDGQIAEIEILRGDLSRVLYDATSGDVEYLFGDRITRLSEQAEGVVVDFASGAQRTFDLVIGADGLHSAVRAQIFGAETDFVHHLGTYLAFWTVPNHLGLQDWALAYNEADRSAGIRPVHGNTEAIVYFSFQSDAIEYDYRDVEQQKQFVREHTAGMGWEVARLVAQLDDSPDFYFDSCSQVKLDSWSRGRIGLLGDAAFCPSPLTGQGTGLAMVGAYVLAGELAAADGNYAAGLANYEARMRDWVLRTHELADGGENIVAVANGFELPEY</sequence>
<dbReference type="PANTHER" id="PTHR46865:SF2">
    <property type="entry name" value="MONOOXYGENASE"/>
    <property type="match status" value="1"/>
</dbReference>
<dbReference type="InterPro" id="IPR036188">
    <property type="entry name" value="FAD/NAD-bd_sf"/>
</dbReference>
<accession>A0A848KIV3</accession>
<evidence type="ECO:0000259" key="1">
    <source>
        <dbReference type="Pfam" id="PF01494"/>
    </source>
</evidence>
<gene>
    <name evidence="2" type="ORF">FGL95_24505</name>
</gene>
<dbReference type="PANTHER" id="PTHR46865">
    <property type="entry name" value="OXIDOREDUCTASE-RELATED"/>
    <property type="match status" value="1"/>
</dbReference>